<dbReference type="EMBL" id="UINC01168393">
    <property type="protein sequence ID" value="SVD71405.1"/>
    <property type="molecule type" value="Genomic_DNA"/>
</dbReference>
<dbReference type="AlphaFoldDB" id="A0A382XLD3"/>
<organism evidence="1">
    <name type="scientific">marine metagenome</name>
    <dbReference type="NCBI Taxonomy" id="408172"/>
    <lineage>
        <taxon>unclassified sequences</taxon>
        <taxon>metagenomes</taxon>
        <taxon>ecological metagenomes</taxon>
    </lineage>
</organism>
<sequence length="73" mass="8156">MGITKIKILQSDSLTIPKRLPNQSHIIAHNRPNIIFVKTFCSDVEGCFTRIWEVCGGVPVVDGVCETCEIVKR</sequence>
<name>A0A382XLD3_9ZZZZ</name>
<accession>A0A382XLD3</accession>
<evidence type="ECO:0000313" key="1">
    <source>
        <dbReference type="EMBL" id="SVD71405.1"/>
    </source>
</evidence>
<protein>
    <submittedName>
        <fullName evidence="1">Uncharacterized protein</fullName>
    </submittedName>
</protein>
<gene>
    <name evidence="1" type="ORF">METZ01_LOCUS424259</name>
</gene>
<proteinExistence type="predicted"/>
<reference evidence="1" key="1">
    <citation type="submission" date="2018-05" db="EMBL/GenBank/DDBJ databases">
        <authorList>
            <person name="Lanie J.A."/>
            <person name="Ng W.-L."/>
            <person name="Kazmierczak K.M."/>
            <person name="Andrzejewski T.M."/>
            <person name="Davidsen T.M."/>
            <person name="Wayne K.J."/>
            <person name="Tettelin H."/>
            <person name="Glass J.I."/>
            <person name="Rusch D."/>
            <person name="Podicherti R."/>
            <person name="Tsui H.-C.T."/>
            <person name="Winkler M.E."/>
        </authorList>
    </citation>
    <scope>NUCLEOTIDE SEQUENCE</scope>
</reference>